<evidence type="ECO:0008006" key="2">
    <source>
        <dbReference type="Google" id="ProtNLM"/>
    </source>
</evidence>
<comment type="caution">
    <text evidence="1">The sequence shown here is derived from an EMBL/GenBank/DDBJ whole genome shotgun (WGS) entry which is preliminary data.</text>
</comment>
<reference evidence="1" key="1">
    <citation type="journal article" date="2015" name="Nature">
        <title>Complex archaea that bridge the gap between prokaryotes and eukaryotes.</title>
        <authorList>
            <person name="Spang A."/>
            <person name="Saw J.H."/>
            <person name="Jorgensen S.L."/>
            <person name="Zaremba-Niedzwiedzka K."/>
            <person name="Martijn J."/>
            <person name="Lind A.E."/>
            <person name="van Eijk R."/>
            <person name="Schleper C."/>
            <person name="Guy L."/>
            <person name="Ettema T.J."/>
        </authorList>
    </citation>
    <scope>NUCLEOTIDE SEQUENCE</scope>
</reference>
<dbReference type="EMBL" id="LAZR01068784">
    <property type="protein sequence ID" value="KKK48985.1"/>
    <property type="molecule type" value="Genomic_DNA"/>
</dbReference>
<proteinExistence type="predicted"/>
<protein>
    <recommendedName>
        <fullName evidence="2">RNA polymerase sigma-70 region 4 domain-containing protein</fullName>
    </recommendedName>
</protein>
<organism evidence="1">
    <name type="scientific">marine sediment metagenome</name>
    <dbReference type="NCBI Taxonomy" id="412755"/>
    <lineage>
        <taxon>unclassified sequences</taxon>
        <taxon>metagenomes</taxon>
        <taxon>ecological metagenomes</taxon>
    </lineage>
</organism>
<dbReference type="InterPro" id="IPR013324">
    <property type="entry name" value="RNA_pol_sigma_r3/r4-like"/>
</dbReference>
<dbReference type="Gene3D" id="1.10.10.10">
    <property type="entry name" value="Winged helix-like DNA-binding domain superfamily/Winged helix DNA-binding domain"/>
    <property type="match status" value="1"/>
</dbReference>
<evidence type="ECO:0000313" key="1">
    <source>
        <dbReference type="EMBL" id="KKK48985.1"/>
    </source>
</evidence>
<gene>
    <name evidence="1" type="ORF">LCGC14_3139610</name>
</gene>
<sequence length="88" mass="9883">PEGDIPYKMAELNEMREAILEVLNEIPTVNADAIFMHYFQHMSLTAIGQRQEITRPGAALRIQDGIAMIQELLGSNVALLLHDFGEFD</sequence>
<name>A0A0F8WL94_9ZZZZ</name>
<dbReference type="InterPro" id="IPR036388">
    <property type="entry name" value="WH-like_DNA-bd_sf"/>
</dbReference>
<feature type="non-terminal residue" evidence="1">
    <location>
        <position position="1"/>
    </location>
</feature>
<accession>A0A0F8WL94</accession>
<dbReference type="SUPFAM" id="SSF88659">
    <property type="entry name" value="Sigma3 and sigma4 domains of RNA polymerase sigma factors"/>
    <property type="match status" value="1"/>
</dbReference>
<dbReference type="AlphaFoldDB" id="A0A0F8WL94"/>